<dbReference type="Proteomes" id="UP000735302">
    <property type="component" value="Unassembled WGS sequence"/>
</dbReference>
<evidence type="ECO:0000313" key="3">
    <source>
        <dbReference type="EMBL" id="GFO39131.1"/>
    </source>
</evidence>
<name>A0AAV4D4N7_9GAST</name>
<keyword evidence="4" id="KW-1185">Reference proteome</keyword>
<dbReference type="GO" id="GO:0016491">
    <property type="term" value="F:oxidoreductase activity"/>
    <property type="evidence" value="ECO:0007669"/>
    <property type="project" value="InterPro"/>
</dbReference>
<dbReference type="PANTHER" id="PTHR11908">
    <property type="entry name" value="XANTHINE DEHYDROGENASE"/>
    <property type="match status" value="1"/>
</dbReference>
<comment type="caution">
    <text evidence="3">The sequence shown here is derived from an EMBL/GenBank/DDBJ whole genome shotgun (WGS) entry which is preliminary data.</text>
</comment>
<dbReference type="SUPFAM" id="SSF56003">
    <property type="entry name" value="Molybdenum cofactor-binding domain"/>
    <property type="match status" value="1"/>
</dbReference>
<evidence type="ECO:0000256" key="1">
    <source>
        <dbReference type="ARBA" id="ARBA00022505"/>
    </source>
</evidence>
<keyword evidence="1" id="KW-0500">Molybdenum</keyword>
<proteinExistence type="predicted"/>
<feature type="compositionally biased region" description="Gly residues" evidence="2">
    <location>
        <begin position="1"/>
        <end position="27"/>
    </location>
</feature>
<organism evidence="3 4">
    <name type="scientific">Plakobranchus ocellatus</name>
    <dbReference type="NCBI Taxonomy" id="259542"/>
    <lineage>
        <taxon>Eukaryota</taxon>
        <taxon>Metazoa</taxon>
        <taxon>Spiralia</taxon>
        <taxon>Lophotrochozoa</taxon>
        <taxon>Mollusca</taxon>
        <taxon>Gastropoda</taxon>
        <taxon>Heterobranchia</taxon>
        <taxon>Euthyneura</taxon>
        <taxon>Panpulmonata</taxon>
        <taxon>Sacoglossa</taxon>
        <taxon>Placobranchoidea</taxon>
        <taxon>Plakobranchidae</taxon>
        <taxon>Plakobranchus</taxon>
    </lineage>
</organism>
<dbReference type="AlphaFoldDB" id="A0AAV4D4N7"/>
<feature type="region of interest" description="Disordered" evidence="2">
    <location>
        <begin position="1"/>
        <end position="32"/>
    </location>
</feature>
<evidence type="ECO:0000313" key="4">
    <source>
        <dbReference type="Proteomes" id="UP000735302"/>
    </source>
</evidence>
<sequence>MVVIGGKGGGGGGEEGRGGEGGGGGGEGEGRGGRRNSCISHLNGSSCACSSECGFGIVYSSFWEKATFVFAKYKAGFTQDGDVKVVDVEILADSGYTDHGAIYTHQCIQSMEMGTVPGALIIESIMENVAKALNKRPVVVKEVSLYQKGQLRMFDCHQKDIMGHTLNNCTIREVWRRLKDIPEVEGRLCQVEAFNLVAQGVAYVLGVPWEIIKVKPMQDISSPNSIISGASIAINYHTYCALVIETEVDILTGESQIRRVDIMADYGDR</sequence>
<evidence type="ECO:0000256" key="2">
    <source>
        <dbReference type="SAM" id="MobiDB-lite"/>
    </source>
</evidence>
<dbReference type="PANTHER" id="PTHR11908:SF132">
    <property type="entry name" value="ALDEHYDE OXIDASE 1-RELATED"/>
    <property type="match status" value="1"/>
</dbReference>
<accession>A0AAV4D4N7</accession>
<gene>
    <name evidence="3" type="ORF">PoB_006563600</name>
</gene>
<dbReference type="InterPro" id="IPR016208">
    <property type="entry name" value="Ald_Oxase/xanthine_DH-like"/>
</dbReference>
<dbReference type="GO" id="GO:0005506">
    <property type="term" value="F:iron ion binding"/>
    <property type="evidence" value="ECO:0007669"/>
    <property type="project" value="InterPro"/>
</dbReference>
<dbReference type="EMBL" id="BLXT01007418">
    <property type="protein sequence ID" value="GFO39131.1"/>
    <property type="molecule type" value="Genomic_DNA"/>
</dbReference>
<reference evidence="3 4" key="1">
    <citation type="journal article" date="2021" name="Elife">
        <title>Chloroplast acquisition without the gene transfer in kleptoplastic sea slugs, Plakobranchus ocellatus.</title>
        <authorList>
            <person name="Maeda T."/>
            <person name="Takahashi S."/>
            <person name="Yoshida T."/>
            <person name="Shimamura S."/>
            <person name="Takaki Y."/>
            <person name="Nagai Y."/>
            <person name="Toyoda A."/>
            <person name="Suzuki Y."/>
            <person name="Arimoto A."/>
            <person name="Ishii H."/>
            <person name="Satoh N."/>
            <person name="Nishiyama T."/>
            <person name="Hasebe M."/>
            <person name="Maruyama T."/>
            <person name="Minagawa J."/>
            <person name="Obokata J."/>
            <person name="Shigenobu S."/>
        </authorList>
    </citation>
    <scope>NUCLEOTIDE SEQUENCE [LARGE SCALE GENOMIC DNA]</scope>
</reference>
<protein>
    <submittedName>
        <fullName evidence="3">Abscisic-aldehyde oxidase</fullName>
    </submittedName>
</protein>
<dbReference type="Gene3D" id="3.30.365.10">
    <property type="entry name" value="Aldehyde oxidase/xanthine dehydrogenase, molybdopterin binding domain"/>
    <property type="match status" value="1"/>
</dbReference>
<dbReference type="InterPro" id="IPR037165">
    <property type="entry name" value="AldOxase/xan_DH_Mopterin-bd_sf"/>
</dbReference>